<dbReference type="PANTHER" id="PTHR38479">
    <property type="entry name" value="LMO0824 PROTEIN"/>
    <property type="match status" value="1"/>
</dbReference>
<reference evidence="2 3" key="1">
    <citation type="submission" date="2020-05" db="EMBL/GenBank/DDBJ databases">
        <title>Whole genome shotgun sequence of Streptomyces microflavus NBRC 13062.</title>
        <authorList>
            <person name="Komaki H."/>
            <person name="Tamura T."/>
        </authorList>
    </citation>
    <scope>NUCLEOTIDE SEQUENCE [LARGE SCALE GENOMIC DNA]</scope>
    <source>
        <strain evidence="2 3">NBRC 13062</strain>
    </source>
</reference>
<gene>
    <name evidence="2" type="ORF">Smic_67640</name>
</gene>
<evidence type="ECO:0008006" key="4">
    <source>
        <dbReference type="Google" id="ProtNLM"/>
    </source>
</evidence>
<sequence>MAAKTPRTAAHPAVLTTRALNRATLDRQLLLRRSAMSAKDAVAHLVGLQAQNTRPPYFQLYSRLAEFDPGELSRLMESREVVRIVTLRSTLHTHTADDALTLRPLVQAARDRELKAFRHGLAGVDLDRLAAVSRELVEERPARSKSCVRSCSAGGPRPTRSPSRWPPGACCHWSRSPRAGCGSAAGRSP</sequence>
<protein>
    <recommendedName>
        <fullName evidence="4">Winged helix DNA-binding domain-containing protein</fullName>
    </recommendedName>
</protein>
<dbReference type="Pfam" id="PF06224">
    <property type="entry name" value="AlkZ-like"/>
    <property type="match status" value="1"/>
</dbReference>
<evidence type="ECO:0000313" key="2">
    <source>
        <dbReference type="EMBL" id="GFN08208.1"/>
    </source>
</evidence>
<proteinExistence type="predicted"/>
<feature type="region of interest" description="Disordered" evidence="1">
    <location>
        <begin position="147"/>
        <end position="169"/>
    </location>
</feature>
<dbReference type="EMBL" id="BLWD01000001">
    <property type="protein sequence ID" value="GFN08208.1"/>
    <property type="molecule type" value="Genomic_DNA"/>
</dbReference>
<feature type="compositionally biased region" description="Low complexity" evidence="1">
    <location>
        <begin position="152"/>
        <end position="168"/>
    </location>
</feature>
<dbReference type="PANTHER" id="PTHR38479:SF2">
    <property type="entry name" value="WINGED HELIX DNA-BINDING DOMAIN-CONTAINING PROTEIN"/>
    <property type="match status" value="1"/>
</dbReference>
<dbReference type="AlphaFoldDB" id="A0A7J0D0J7"/>
<name>A0A7J0D0J7_STRMI</name>
<accession>A0A7J0D0J7</accession>
<dbReference type="Proteomes" id="UP000498740">
    <property type="component" value="Unassembled WGS sequence"/>
</dbReference>
<evidence type="ECO:0000313" key="3">
    <source>
        <dbReference type="Proteomes" id="UP000498740"/>
    </source>
</evidence>
<comment type="caution">
    <text evidence="2">The sequence shown here is derived from an EMBL/GenBank/DDBJ whole genome shotgun (WGS) entry which is preliminary data.</text>
</comment>
<dbReference type="InterPro" id="IPR009351">
    <property type="entry name" value="AlkZ-like"/>
</dbReference>
<evidence type="ECO:0000256" key="1">
    <source>
        <dbReference type="SAM" id="MobiDB-lite"/>
    </source>
</evidence>
<organism evidence="2 3">
    <name type="scientific">Streptomyces microflavus</name>
    <name type="common">Streptomyces lipmanii</name>
    <dbReference type="NCBI Taxonomy" id="1919"/>
    <lineage>
        <taxon>Bacteria</taxon>
        <taxon>Bacillati</taxon>
        <taxon>Actinomycetota</taxon>
        <taxon>Actinomycetes</taxon>
        <taxon>Kitasatosporales</taxon>
        <taxon>Streptomycetaceae</taxon>
        <taxon>Streptomyces</taxon>
    </lineage>
</organism>